<gene>
    <name evidence="2" type="ORF">SPBR_03851</name>
</gene>
<organism evidence="2 3">
    <name type="scientific">Sporothrix brasiliensis 5110</name>
    <dbReference type="NCBI Taxonomy" id="1398154"/>
    <lineage>
        <taxon>Eukaryota</taxon>
        <taxon>Fungi</taxon>
        <taxon>Dikarya</taxon>
        <taxon>Ascomycota</taxon>
        <taxon>Pezizomycotina</taxon>
        <taxon>Sordariomycetes</taxon>
        <taxon>Sordariomycetidae</taxon>
        <taxon>Ophiostomatales</taxon>
        <taxon>Ophiostomataceae</taxon>
        <taxon>Sporothrix</taxon>
    </lineage>
</organism>
<dbReference type="GeneID" id="63677062"/>
<feature type="compositionally biased region" description="Basic residues" evidence="1">
    <location>
        <begin position="1"/>
        <end position="18"/>
    </location>
</feature>
<evidence type="ECO:0000313" key="3">
    <source>
        <dbReference type="Proteomes" id="UP000031575"/>
    </source>
</evidence>
<proteinExistence type="predicted"/>
<name>A0A0C2F7D7_9PEZI</name>
<sequence length="181" mass="20069">MFGVFKKKQSSGSSRRRYQQPAFPENFAPDFTVRPGDSYIAAASAAEAYLAEADFVMRHDHTSYDASQPFQPDFAKRPGHTYNAAQPVSSSTYYDTDFAPRVQDSYNAGQPLTDYNATGSGIYAQPTSLSFAPIPSSDPAPGLHRSNATRKASTSSHRTTLLVQRAMLTRHTQYYDCVEYQ</sequence>
<comment type="caution">
    <text evidence="2">The sequence shown here is derived from an EMBL/GenBank/DDBJ whole genome shotgun (WGS) entry which is preliminary data.</text>
</comment>
<dbReference type="RefSeq" id="XP_040622884.1">
    <property type="nucleotide sequence ID" value="XM_040762141.1"/>
</dbReference>
<keyword evidence="3" id="KW-1185">Reference proteome</keyword>
<dbReference type="EMBL" id="AWTV01000003">
    <property type="protein sequence ID" value="KIH94874.1"/>
    <property type="molecule type" value="Genomic_DNA"/>
</dbReference>
<dbReference type="VEuPathDB" id="FungiDB:SPBR_03851"/>
<feature type="region of interest" description="Disordered" evidence="1">
    <location>
        <begin position="1"/>
        <end position="27"/>
    </location>
</feature>
<reference evidence="2 3" key="1">
    <citation type="journal article" date="2014" name="BMC Genomics">
        <title>Comparative genomics of the major fungal agents of human and animal Sporotrichosis: Sporothrix schenckii and Sporothrix brasiliensis.</title>
        <authorList>
            <person name="Teixeira M.M."/>
            <person name="de Almeida L.G."/>
            <person name="Kubitschek-Barreira P."/>
            <person name="Alves F.L."/>
            <person name="Kioshima E.S."/>
            <person name="Abadio A.K."/>
            <person name="Fernandes L."/>
            <person name="Derengowski L.S."/>
            <person name="Ferreira K.S."/>
            <person name="Souza R.C."/>
            <person name="Ruiz J.C."/>
            <person name="de Andrade N.C."/>
            <person name="Paes H.C."/>
            <person name="Nicola A.M."/>
            <person name="Albuquerque P."/>
            <person name="Gerber A.L."/>
            <person name="Martins V.P."/>
            <person name="Peconick L.D."/>
            <person name="Neto A.V."/>
            <person name="Chaucanez C.B."/>
            <person name="Silva P.A."/>
            <person name="Cunha O.L."/>
            <person name="de Oliveira F.F."/>
            <person name="dos Santos T.C."/>
            <person name="Barros A.L."/>
            <person name="Soares M.A."/>
            <person name="de Oliveira L.M."/>
            <person name="Marini M.M."/>
            <person name="Villalobos-Duno H."/>
            <person name="Cunha M.M."/>
            <person name="de Hoog S."/>
            <person name="da Silveira J.F."/>
            <person name="Henrissat B."/>
            <person name="Nino-Vega G.A."/>
            <person name="Cisalpino P.S."/>
            <person name="Mora-Montes H.M."/>
            <person name="Almeida S.R."/>
            <person name="Stajich J.E."/>
            <person name="Lopes-Bezerra L.M."/>
            <person name="Vasconcelos A.T."/>
            <person name="Felipe M.S."/>
        </authorList>
    </citation>
    <scope>NUCLEOTIDE SEQUENCE [LARGE SCALE GENOMIC DNA]</scope>
    <source>
        <strain evidence="2 3">5110</strain>
    </source>
</reference>
<dbReference type="HOGENOM" id="CLU_103463_0_0_1"/>
<protein>
    <submittedName>
        <fullName evidence="2">Uncharacterized protein</fullName>
    </submittedName>
</protein>
<dbReference type="Proteomes" id="UP000031575">
    <property type="component" value="Unassembled WGS sequence"/>
</dbReference>
<dbReference type="AlphaFoldDB" id="A0A0C2F7D7"/>
<evidence type="ECO:0000313" key="2">
    <source>
        <dbReference type="EMBL" id="KIH94874.1"/>
    </source>
</evidence>
<accession>A0A0C2F7D7</accession>
<dbReference type="OrthoDB" id="10388672at2759"/>
<evidence type="ECO:0000256" key="1">
    <source>
        <dbReference type="SAM" id="MobiDB-lite"/>
    </source>
</evidence>
<feature type="region of interest" description="Disordered" evidence="1">
    <location>
        <begin position="133"/>
        <end position="157"/>
    </location>
</feature>